<evidence type="ECO:0000313" key="2">
    <source>
        <dbReference type="EMBL" id="MBQ0929591.1"/>
    </source>
</evidence>
<keyword evidence="1" id="KW-0812">Transmembrane</keyword>
<protein>
    <submittedName>
        <fullName evidence="2">Uncharacterized protein</fullName>
    </submittedName>
</protein>
<dbReference type="Proteomes" id="UP000676246">
    <property type="component" value="Unassembled WGS sequence"/>
</dbReference>
<proteinExistence type="predicted"/>
<comment type="caution">
    <text evidence="2">The sequence shown here is derived from an EMBL/GenBank/DDBJ whole genome shotgun (WGS) entry which is preliminary data.</text>
</comment>
<dbReference type="AlphaFoldDB" id="A0A940YAS4"/>
<dbReference type="RefSeq" id="WP_210851851.1">
    <property type="nucleotide sequence ID" value="NZ_JAGQDD010000002.1"/>
</dbReference>
<sequence>MAITLMWMVLGVLLALWSGALWLLHALLADPQATVLAAQQALHGLPTLEGWSDWARQARDALVNLLDDALLLLSVGLGAAHEWRLLQWLAEWLAPLLWTLWALGALTLAAIGAAWQAVIRGSRPRPAAV</sequence>
<keyword evidence="1" id="KW-1133">Transmembrane helix</keyword>
<evidence type="ECO:0000313" key="3">
    <source>
        <dbReference type="Proteomes" id="UP000676246"/>
    </source>
</evidence>
<reference evidence="2 3" key="1">
    <citation type="submission" date="2021-04" db="EMBL/GenBank/DDBJ databases">
        <title>The genome sequence of Ideonella sp. 3Y2.</title>
        <authorList>
            <person name="Liu Y."/>
        </authorList>
    </citation>
    <scope>NUCLEOTIDE SEQUENCE [LARGE SCALE GENOMIC DNA]</scope>
    <source>
        <strain evidence="2 3">3Y2</strain>
    </source>
</reference>
<organism evidence="2 3">
    <name type="scientific">Ideonella alba</name>
    <dbReference type="NCBI Taxonomy" id="2824118"/>
    <lineage>
        <taxon>Bacteria</taxon>
        <taxon>Pseudomonadati</taxon>
        <taxon>Pseudomonadota</taxon>
        <taxon>Betaproteobacteria</taxon>
        <taxon>Burkholderiales</taxon>
        <taxon>Sphaerotilaceae</taxon>
        <taxon>Ideonella</taxon>
    </lineage>
</organism>
<evidence type="ECO:0000256" key="1">
    <source>
        <dbReference type="SAM" id="Phobius"/>
    </source>
</evidence>
<accession>A0A940YAS4</accession>
<dbReference type="EMBL" id="JAGQDD010000002">
    <property type="protein sequence ID" value="MBQ0929591.1"/>
    <property type="molecule type" value="Genomic_DNA"/>
</dbReference>
<keyword evidence="3" id="KW-1185">Reference proteome</keyword>
<name>A0A940YAS4_9BURK</name>
<feature type="transmembrane region" description="Helical" evidence="1">
    <location>
        <begin position="92"/>
        <end position="115"/>
    </location>
</feature>
<gene>
    <name evidence="2" type="ORF">KAK03_03765</name>
</gene>
<keyword evidence="1" id="KW-0472">Membrane</keyword>